<dbReference type="EMBL" id="QUMO01000003">
    <property type="protein sequence ID" value="REF86146.1"/>
    <property type="molecule type" value="Genomic_DNA"/>
</dbReference>
<keyword evidence="2" id="KW-0732">Signal</keyword>
<feature type="chain" id="PRO_5017769442" evidence="2">
    <location>
        <begin position="32"/>
        <end position="240"/>
    </location>
</feature>
<dbReference type="AlphaFoldDB" id="A0A3D9YU73"/>
<organism evidence="3 4">
    <name type="scientific">Methylovirgula ligni</name>
    <dbReference type="NCBI Taxonomy" id="569860"/>
    <lineage>
        <taxon>Bacteria</taxon>
        <taxon>Pseudomonadati</taxon>
        <taxon>Pseudomonadota</taxon>
        <taxon>Alphaproteobacteria</taxon>
        <taxon>Hyphomicrobiales</taxon>
        <taxon>Beijerinckiaceae</taxon>
        <taxon>Methylovirgula</taxon>
    </lineage>
</organism>
<keyword evidence="4" id="KW-1185">Reference proteome</keyword>
<dbReference type="PROSITE" id="PS51318">
    <property type="entry name" value="TAT"/>
    <property type="match status" value="1"/>
</dbReference>
<dbReference type="OrthoDB" id="8018783at2"/>
<feature type="signal peptide" evidence="2">
    <location>
        <begin position="1"/>
        <end position="31"/>
    </location>
</feature>
<evidence type="ECO:0000256" key="2">
    <source>
        <dbReference type="SAM" id="SignalP"/>
    </source>
</evidence>
<comment type="caution">
    <text evidence="3">The sequence shown here is derived from an EMBL/GenBank/DDBJ whole genome shotgun (WGS) entry which is preliminary data.</text>
</comment>
<feature type="compositionally biased region" description="Low complexity" evidence="1">
    <location>
        <begin position="106"/>
        <end position="118"/>
    </location>
</feature>
<dbReference type="InterPro" id="IPR006311">
    <property type="entry name" value="TAT_signal"/>
</dbReference>
<name>A0A3D9YU73_9HYPH</name>
<evidence type="ECO:0000313" key="4">
    <source>
        <dbReference type="Proteomes" id="UP000256900"/>
    </source>
</evidence>
<dbReference type="Proteomes" id="UP000256900">
    <property type="component" value="Unassembled WGS sequence"/>
</dbReference>
<evidence type="ECO:0000313" key="3">
    <source>
        <dbReference type="EMBL" id="REF86146.1"/>
    </source>
</evidence>
<accession>A0A3D9YU73</accession>
<proteinExistence type="predicted"/>
<feature type="compositionally biased region" description="Basic and acidic residues" evidence="1">
    <location>
        <begin position="89"/>
        <end position="105"/>
    </location>
</feature>
<feature type="region of interest" description="Disordered" evidence="1">
    <location>
        <begin position="47"/>
        <end position="145"/>
    </location>
</feature>
<feature type="compositionally biased region" description="Polar residues" evidence="1">
    <location>
        <begin position="130"/>
        <end position="143"/>
    </location>
</feature>
<sequence>MPFTSIKSRRRAAALSGVALAALLAASPARADGDMWNSMLGWVGLGHKQQQSPDDGTIDYAPRPSLVVPPKMDLPPPQASLGTPANWPHDPDAAARVRAEADSRRPAPSSDSSSDQSPGDFVADADKTKPSPSGESETCSNQAGKPICFYGPSDLIGFTKGWGNIFQGHSEDTSKLRIGSEPPRKYLTQPPPGYQMPKVKDEDDSDADSGTGATDSSDAVDVGAPRHHHHSSTDTSSSTN</sequence>
<protein>
    <submittedName>
        <fullName evidence="3">Uncharacterized protein</fullName>
    </submittedName>
</protein>
<evidence type="ECO:0000256" key="1">
    <source>
        <dbReference type="SAM" id="MobiDB-lite"/>
    </source>
</evidence>
<dbReference type="RefSeq" id="WP_129396465.1">
    <property type="nucleotide sequence ID" value="NZ_CP025086.1"/>
</dbReference>
<feature type="region of interest" description="Disordered" evidence="1">
    <location>
        <begin position="173"/>
        <end position="240"/>
    </location>
</feature>
<gene>
    <name evidence="3" type="ORF">DES32_2191</name>
</gene>
<reference evidence="3 4" key="1">
    <citation type="submission" date="2018-08" db="EMBL/GenBank/DDBJ databases">
        <title>Genomic Encyclopedia of Type Strains, Phase IV (KMG-IV): sequencing the most valuable type-strain genomes for metagenomic binning, comparative biology and taxonomic classification.</title>
        <authorList>
            <person name="Goeker M."/>
        </authorList>
    </citation>
    <scope>NUCLEOTIDE SEQUENCE [LARGE SCALE GENOMIC DNA]</scope>
    <source>
        <strain evidence="3 4">BW863</strain>
    </source>
</reference>